<proteinExistence type="predicted"/>
<name>A0AAN7CK91_9PEZI</name>
<comment type="caution">
    <text evidence="1">The sequence shown here is derived from an EMBL/GenBank/DDBJ whole genome shotgun (WGS) entry which is preliminary data.</text>
</comment>
<dbReference type="Proteomes" id="UP001303647">
    <property type="component" value="Unassembled WGS sequence"/>
</dbReference>
<dbReference type="EMBL" id="MU857792">
    <property type="protein sequence ID" value="KAK4243658.1"/>
    <property type="molecule type" value="Genomic_DNA"/>
</dbReference>
<gene>
    <name evidence="1" type="ORF">C7999DRAFT_36007</name>
</gene>
<reference evidence="1" key="2">
    <citation type="submission" date="2023-05" db="EMBL/GenBank/DDBJ databases">
        <authorList>
            <consortium name="Lawrence Berkeley National Laboratory"/>
            <person name="Steindorff A."/>
            <person name="Hensen N."/>
            <person name="Bonometti L."/>
            <person name="Westerberg I."/>
            <person name="Brannstrom I.O."/>
            <person name="Guillou S."/>
            <person name="Cros-Aarteil S."/>
            <person name="Calhoun S."/>
            <person name="Haridas S."/>
            <person name="Kuo A."/>
            <person name="Mondo S."/>
            <person name="Pangilinan J."/>
            <person name="Riley R."/>
            <person name="Labutti K."/>
            <person name="Andreopoulos B."/>
            <person name="Lipzen A."/>
            <person name="Chen C."/>
            <person name="Yanf M."/>
            <person name="Daum C."/>
            <person name="Ng V."/>
            <person name="Clum A."/>
            <person name="Ohm R."/>
            <person name="Martin F."/>
            <person name="Silar P."/>
            <person name="Natvig D."/>
            <person name="Lalanne C."/>
            <person name="Gautier V."/>
            <person name="Ament-Velasquez S.L."/>
            <person name="Kruys A."/>
            <person name="Hutchinson M.I."/>
            <person name="Powell A.J."/>
            <person name="Barry K."/>
            <person name="Miller A.N."/>
            <person name="Grigoriev I.V."/>
            <person name="Debuchy R."/>
            <person name="Gladieux P."/>
            <person name="Thoren M.H."/>
            <person name="Johannesson H."/>
        </authorList>
    </citation>
    <scope>NUCLEOTIDE SEQUENCE</scope>
    <source>
        <strain evidence="1">CBS 359.72</strain>
    </source>
</reference>
<dbReference type="AlphaFoldDB" id="A0AAN7CK91"/>
<sequence>MGSVKERVVLGPEERAMVCTLNSAYSVIEVWRRLVAAADFKVLSGEWKALRGNERYLEADRLFLRWEQEGEQREGPAYLIVRILLSLSPELHLEVNTLYVKVEATAENIVIILFALYRREKDIPAPPLIRLSFHATVLQMGTGGFRPGCLVNTPCLQYTLPAVRDPDDRSKTKIIVTPNIGRNKIKTT</sequence>
<evidence type="ECO:0000313" key="1">
    <source>
        <dbReference type="EMBL" id="KAK4243658.1"/>
    </source>
</evidence>
<keyword evidence="2" id="KW-1185">Reference proteome</keyword>
<protein>
    <submittedName>
        <fullName evidence="1">Uncharacterized protein</fullName>
    </submittedName>
</protein>
<reference evidence="1" key="1">
    <citation type="journal article" date="2023" name="Mol. Phylogenet. Evol.">
        <title>Genome-scale phylogeny and comparative genomics of the fungal order Sordariales.</title>
        <authorList>
            <person name="Hensen N."/>
            <person name="Bonometti L."/>
            <person name="Westerberg I."/>
            <person name="Brannstrom I.O."/>
            <person name="Guillou S."/>
            <person name="Cros-Aarteil S."/>
            <person name="Calhoun S."/>
            <person name="Haridas S."/>
            <person name="Kuo A."/>
            <person name="Mondo S."/>
            <person name="Pangilinan J."/>
            <person name="Riley R."/>
            <person name="LaButti K."/>
            <person name="Andreopoulos B."/>
            <person name="Lipzen A."/>
            <person name="Chen C."/>
            <person name="Yan M."/>
            <person name="Daum C."/>
            <person name="Ng V."/>
            <person name="Clum A."/>
            <person name="Steindorff A."/>
            <person name="Ohm R.A."/>
            <person name="Martin F."/>
            <person name="Silar P."/>
            <person name="Natvig D.O."/>
            <person name="Lalanne C."/>
            <person name="Gautier V."/>
            <person name="Ament-Velasquez S.L."/>
            <person name="Kruys A."/>
            <person name="Hutchinson M.I."/>
            <person name="Powell A.J."/>
            <person name="Barry K."/>
            <person name="Miller A.N."/>
            <person name="Grigoriev I.V."/>
            <person name="Debuchy R."/>
            <person name="Gladieux P."/>
            <person name="Hiltunen Thoren M."/>
            <person name="Johannesson H."/>
        </authorList>
    </citation>
    <scope>NUCLEOTIDE SEQUENCE</scope>
    <source>
        <strain evidence="1">CBS 359.72</strain>
    </source>
</reference>
<evidence type="ECO:0000313" key="2">
    <source>
        <dbReference type="Proteomes" id="UP001303647"/>
    </source>
</evidence>
<accession>A0AAN7CK91</accession>
<organism evidence="1 2">
    <name type="scientific">Corynascus novoguineensis</name>
    <dbReference type="NCBI Taxonomy" id="1126955"/>
    <lineage>
        <taxon>Eukaryota</taxon>
        <taxon>Fungi</taxon>
        <taxon>Dikarya</taxon>
        <taxon>Ascomycota</taxon>
        <taxon>Pezizomycotina</taxon>
        <taxon>Sordariomycetes</taxon>
        <taxon>Sordariomycetidae</taxon>
        <taxon>Sordariales</taxon>
        <taxon>Chaetomiaceae</taxon>
        <taxon>Corynascus</taxon>
    </lineage>
</organism>